<dbReference type="Pfam" id="PF00501">
    <property type="entry name" value="AMP-binding"/>
    <property type="match status" value="1"/>
</dbReference>
<gene>
    <name evidence="3" type="ORF">B5C34_09610</name>
</gene>
<protein>
    <submittedName>
        <fullName evidence="3">Acyl-CoA synthetase</fullName>
    </submittedName>
</protein>
<dbReference type="EMBL" id="NFZT01000001">
    <property type="protein sequence ID" value="OWV33691.1"/>
    <property type="molecule type" value="Genomic_DNA"/>
</dbReference>
<sequence>MHPFHHAAATPDKPAIIMADGSGEMSYAELEAASNRAAQFYRSQGLKRGDTIVIFLQNCLDYLPLCWGAQRAGLIFVAMSTKLSVDEAQYIVDNSGADLVIADVSLAEVAAKLKAPKGGFSLGGDIDGYEPLAPRLAEQPASRIEDESQGRDMLYSSGTTGRPKGITGPLPDGPIDEMNPLIGLTQMLFNFGPDMKYLSPAPLYHAAPLRYCMAVHRFGGTVVIMKKFDPERFLALVEEHRITHSQLVPTMFVRMLKLPEDVRSKYDVSSLKVAIHAAAPCPIEVKRRMMEWWGPVIYEYYSATEGTGFTAINPQEWMEKQGSVGKALLGEIRIIDEDGNLLPQGREGRVFFAEAGEIEYHGDPEKSASVQHPEHGATFGDIGYVDEDGYLFLTDRAAYMIITGGVNVYPQEAEDVLVMHPKVQDVAVIGVPHEEMGEEVKAVVEPRDWADAGPELEADLIAFARERLSHVKCPRSVDFEKALPRHDTGKLYKRLLKDRYWNKEGASA</sequence>
<dbReference type="AlphaFoldDB" id="A0A219B5Z0"/>
<feature type="domain" description="AMP-binding enzyme C-terminal" evidence="2">
    <location>
        <begin position="412"/>
        <end position="490"/>
    </location>
</feature>
<proteinExistence type="predicted"/>
<evidence type="ECO:0000259" key="2">
    <source>
        <dbReference type="Pfam" id="PF13193"/>
    </source>
</evidence>
<dbReference type="InterPro" id="IPR020845">
    <property type="entry name" value="AMP-binding_CS"/>
</dbReference>
<dbReference type="Gene3D" id="3.30.300.30">
    <property type="match status" value="1"/>
</dbReference>
<dbReference type="Pfam" id="PF13193">
    <property type="entry name" value="AMP-binding_C"/>
    <property type="match status" value="1"/>
</dbReference>
<dbReference type="Gene3D" id="3.40.50.12780">
    <property type="entry name" value="N-terminal domain of ligase-like"/>
    <property type="match status" value="1"/>
</dbReference>
<dbReference type="RefSeq" id="WP_088712468.1">
    <property type="nucleotide sequence ID" value="NZ_NFZT01000001.1"/>
</dbReference>
<dbReference type="InterPro" id="IPR000873">
    <property type="entry name" value="AMP-dep_synth/lig_dom"/>
</dbReference>
<keyword evidence="4" id="KW-1185">Reference proteome</keyword>
<evidence type="ECO:0000313" key="4">
    <source>
        <dbReference type="Proteomes" id="UP000198462"/>
    </source>
</evidence>
<dbReference type="PANTHER" id="PTHR24096">
    <property type="entry name" value="LONG-CHAIN-FATTY-ACID--COA LIGASE"/>
    <property type="match status" value="1"/>
</dbReference>
<reference evidence="4" key="1">
    <citation type="submission" date="2017-05" db="EMBL/GenBank/DDBJ databases">
        <authorList>
            <person name="Lin X."/>
        </authorList>
    </citation>
    <scope>NUCLEOTIDE SEQUENCE [LARGE SCALE GENOMIC DNA]</scope>
    <source>
        <strain evidence="4">JLT2012</strain>
    </source>
</reference>
<organism evidence="3 4">
    <name type="scientific">Pacificimonas flava</name>
    <dbReference type="NCBI Taxonomy" id="1234595"/>
    <lineage>
        <taxon>Bacteria</taxon>
        <taxon>Pseudomonadati</taxon>
        <taxon>Pseudomonadota</taxon>
        <taxon>Alphaproteobacteria</taxon>
        <taxon>Sphingomonadales</taxon>
        <taxon>Sphingosinicellaceae</taxon>
        <taxon>Pacificimonas</taxon>
    </lineage>
</organism>
<dbReference type="InterPro" id="IPR045851">
    <property type="entry name" value="AMP-bd_C_sf"/>
</dbReference>
<accession>A0A219B5Z0</accession>
<dbReference type="OrthoDB" id="9803968at2"/>
<evidence type="ECO:0000259" key="1">
    <source>
        <dbReference type="Pfam" id="PF00501"/>
    </source>
</evidence>
<name>A0A219B5Z0_9SPHN</name>
<dbReference type="InterPro" id="IPR025110">
    <property type="entry name" value="AMP-bd_C"/>
</dbReference>
<comment type="caution">
    <text evidence="3">The sequence shown here is derived from an EMBL/GenBank/DDBJ whole genome shotgun (WGS) entry which is preliminary data.</text>
</comment>
<dbReference type="InterPro" id="IPR042099">
    <property type="entry name" value="ANL_N_sf"/>
</dbReference>
<feature type="domain" description="AMP-dependent synthetase/ligase" evidence="1">
    <location>
        <begin position="5"/>
        <end position="353"/>
    </location>
</feature>
<evidence type="ECO:0000313" key="3">
    <source>
        <dbReference type="EMBL" id="OWV33691.1"/>
    </source>
</evidence>
<dbReference type="Proteomes" id="UP000198462">
    <property type="component" value="Unassembled WGS sequence"/>
</dbReference>
<dbReference type="STRING" id="1234595.C725_2476"/>
<dbReference type="PANTHER" id="PTHR24096:SF323">
    <property type="entry name" value="BLR3536 PROTEIN"/>
    <property type="match status" value="1"/>
</dbReference>
<dbReference type="PROSITE" id="PS00455">
    <property type="entry name" value="AMP_BINDING"/>
    <property type="match status" value="1"/>
</dbReference>
<dbReference type="GO" id="GO:0016405">
    <property type="term" value="F:CoA-ligase activity"/>
    <property type="evidence" value="ECO:0007669"/>
    <property type="project" value="TreeGrafter"/>
</dbReference>
<dbReference type="SUPFAM" id="SSF56801">
    <property type="entry name" value="Acetyl-CoA synthetase-like"/>
    <property type="match status" value="1"/>
</dbReference>